<feature type="chain" id="PRO_5045888952" evidence="3">
    <location>
        <begin position="20"/>
        <end position="420"/>
    </location>
</feature>
<feature type="domain" description="Capsule synthesis protein CapA" evidence="4">
    <location>
        <begin position="71"/>
        <end position="326"/>
    </location>
</feature>
<dbReference type="Pfam" id="PF09587">
    <property type="entry name" value="PGA_cap"/>
    <property type="match status" value="1"/>
</dbReference>
<sequence>MIRSSVLAIAIGLSACALTACSGEGVRSPAASHPSATSSAGGTSTTPADNAETASMTPPPSHDGPSVMEARLIAIGDVMAHSPQLPGYYHAKTGKYDFSAWFTQVKPIFAGGDWVVANLETPIAGKDLKYTGYPRFNAPYELAAALKGAGVQLVSTANNHAMDRGFPGVTRTLANVRKTGLVPFGTSATAEDQQRLVIEERNGIRLGFAAYTYGTNGIPVPQDKKFAVNLIELSHIKADIAELKEAGADVVAVSLHFGIEYQRLPNEAQTTLVRELVAAGADLILGSHPHVVQPYDIIDIPVEKSIDGMPHHGLVIYSMGNFISNQTGSWKDVGLIFGVTFVKTLHPDGTYETSWKNVTTEPTWVHIISKNKKRYYTIVPLARALASRSDPTLTNADYINMKKMLSGINAHLLKLRPKAG</sequence>
<protein>
    <submittedName>
        <fullName evidence="5">CapA family protein</fullName>
    </submittedName>
</protein>
<evidence type="ECO:0000313" key="6">
    <source>
        <dbReference type="Proteomes" id="UP001596113"/>
    </source>
</evidence>
<feature type="signal peptide" evidence="3">
    <location>
        <begin position="1"/>
        <end position="19"/>
    </location>
</feature>
<dbReference type="InterPro" id="IPR029052">
    <property type="entry name" value="Metallo-depent_PP-like"/>
</dbReference>
<evidence type="ECO:0000256" key="2">
    <source>
        <dbReference type="SAM" id="MobiDB-lite"/>
    </source>
</evidence>
<dbReference type="EMBL" id="JBHSMI010000025">
    <property type="protein sequence ID" value="MFC5403736.1"/>
    <property type="molecule type" value="Genomic_DNA"/>
</dbReference>
<name>A0ABW0HR79_9BACL</name>
<feature type="compositionally biased region" description="Low complexity" evidence="2">
    <location>
        <begin position="28"/>
        <end position="48"/>
    </location>
</feature>
<dbReference type="CDD" id="cd07381">
    <property type="entry name" value="MPP_CapA"/>
    <property type="match status" value="1"/>
</dbReference>
<gene>
    <name evidence="5" type="ORF">ACFPOF_13410</name>
</gene>
<organism evidence="5 6">
    <name type="scientific">Cohnella soli</name>
    <dbReference type="NCBI Taxonomy" id="425005"/>
    <lineage>
        <taxon>Bacteria</taxon>
        <taxon>Bacillati</taxon>
        <taxon>Bacillota</taxon>
        <taxon>Bacilli</taxon>
        <taxon>Bacillales</taxon>
        <taxon>Paenibacillaceae</taxon>
        <taxon>Cohnella</taxon>
    </lineage>
</organism>
<evidence type="ECO:0000259" key="4">
    <source>
        <dbReference type="SMART" id="SM00854"/>
    </source>
</evidence>
<accession>A0ABW0HR79</accession>
<reference evidence="6" key="1">
    <citation type="journal article" date="2019" name="Int. J. Syst. Evol. Microbiol.">
        <title>The Global Catalogue of Microorganisms (GCM) 10K type strain sequencing project: providing services to taxonomists for standard genome sequencing and annotation.</title>
        <authorList>
            <consortium name="The Broad Institute Genomics Platform"/>
            <consortium name="The Broad Institute Genome Sequencing Center for Infectious Disease"/>
            <person name="Wu L."/>
            <person name="Ma J."/>
        </authorList>
    </citation>
    <scope>NUCLEOTIDE SEQUENCE [LARGE SCALE GENOMIC DNA]</scope>
    <source>
        <strain evidence="6">CGMCC 1.18575</strain>
    </source>
</reference>
<comment type="caution">
    <text evidence="5">The sequence shown here is derived from an EMBL/GenBank/DDBJ whole genome shotgun (WGS) entry which is preliminary data.</text>
</comment>
<evidence type="ECO:0000313" key="5">
    <source>
        <dbReference type="EMBL" id="MFC5403736.1"/>
    </source>
</evidence>
<dbReference type="PROSITE" id="PS51257">
    <property type="entry name" value="PROKAR_LIPOPROTEIN"/>
    <property type="match status" value="1"/>
</dbReference>
<dbReference type="RefSeq" id="WP_378133385.1">
    <property type="nucleotide sequence ID" value="NZ_JBHSMI010000025.1"/>
</dbReference>
<dbReference type="Proteomes" id="UP001596113">
    <property type="component" value="Unassembled WGS sequence"/>
</dbReference>
<dbReference type="InterPro" id="IPR019079">
    <property type="entry name" value="Capsule_synth_CapA"/>
</dbReference>
<keyword evidence="6" id="KW-1185">Reference proteome</keyword>
<dbReference type="PANTHER" id="PTHR33393:SF12">
    <property type="entry name" value="CAPSULE BIOSYNTHESIS PROTEIN CAPA"/>
    <property type="match status" value="1"/>
</dbReference>
<evidence type="ECO:0000256" key="1">
    <source>
        <dbReference type="ARBA" id="ARBA00005662"/>
    </source>
</evidence>
<dbReference type="InterPro" id="IPR052169">
    <property type="entry name" value="CW_Biosynth-Accessory"/>
</dbReference>
<dbReference type="SMART" id="SM00854">
    <property type="entry name" value="PGA_cap"/>
    <property type="match status" value="1"/>
</dbReference>
<dbReference type="SUPFAM" id="SSF56300">
    <property type="entry name" value="Metallo-dependent phosphatases"/>
    <property type="match status" value="1"/>
</dbReference>
<feature type="region of interest" description="Disordered" evidence="2">
    <location>
        <begin position="27"/>
        <end position="66"/>
    </location>
</feature>
<dbReference type="PANTHER" id="PTHR33393">
    <property type="entry name" value="POLYGLUTAMINE SYNTHESIS ACCESSORY PROTEIN RV0574C-RELATED"/>
    <property type="match status" value="1"/>
</dbReference>
<dbReference type="Gene3D" id="3.60.21.10">
    <property type="match status" value="1"/>
</dbReference>
<comment type="similarity">
    <text evidence="1">Belongs to the CapA family.</text>
</comment>
<proteinExistence type="inferred from homology"/>
<evidence type="ECO:0000256" key="3">
    <source>
        <dbReference type="SAM" id="SignalP"/>
    </source>
</evidence>
<keyword evidence="3" id="KW-0732">Signal</keyword>